<sequence>MIQIMVPDFKWEGEEWTIRKVESFHSLYEILKYCDGGIENIFVDAQDIDNYEAGLQQIFKEIKWVKKILIRHQDILIGCFISRSK</sequence>
<evidence type="ECO:0000313" key="1">
    <source>
        <dbReference type="EMBL" id="WLJ25839.1"/>
    </source>
</evidence>
<dbReference type="EMBL" id="OQ890317">
    <property type="protein sequence ID" value="WLJ25839.1"/>
    <property type="molecule type" value="Genomic_DNA"/>
</dbReference>
<organism evidence="1">
    <name type="scientific">Firmicutes phage HS10</name>
    <dbReference type="NCBI Taxonomy" id="3056392"/>
    <lineage>
        <taxon>Viruses</taxon>
    </lineage>
</organism>
<protein>
    <submittedName>
        <fullName evidence="1">Uncharacterized protein</fullName>
    </submittedName>
</protein>
<reference evidence="1" key="1">
    <citation type="submission" date="2023-04" db="EMBL/GenBank/DDBJ databases">
        <title>The human skin virome in hidradenitis suppurativa patients.</title>
        <authorList>
            <person name="Jansen D."/>
        </authorList>
    </citation>
    <scope>NUCLEOTIDE SEQUENCE</scope>
    <source>
        <strain evidence="1">VC3_JansenPhageG</strain>
    </source>
</reference>
<accession>A0AA50AER7</accession>
<name>A0AA50AER7_9VIRU</name>
<proteinExistence type="predicted"/>